<evidence type="ECO:0000313" key="1">
    <source>
        <dbReference type="EMBL" id="GAF67714.1"/>
    </source>
</evidence>
<dbReference type="EMBL" id="BARS01005004">
    <property type="protein sequence ID" value="GAF67714.1"/>
    <property type="molecule type" value="Genomic_DNA"/>
</dbReference>
<accession>X0RFM0</accession>
<comment type="caution">
    <text evidence="1">The sequence shown here is derived from an EMBL/GenBank/DDBJ whole genome shotgun (WGS) entry which is preliminary data.</text>
</comment>
<organism evidence="1">
    <name type="scientific">marine sediment metagenome</name>
    <dbReference type="NCBI Taxonomy" id="412755"/>
    <lineage>
        <taxon>unclassified sequences</taxon>
        <taxon>metagenomes</taxon>
        <taxon>ecological metagenomes</taxon>
    </lineage>
</organism>
<name>X0RFM0_9ZZZZ</name>
<proteinExistence type="predicted"/>
<sequence>MRDKCDEMTRRATKKLNAERKKESFAVDWTKVQHALRIGRLAVAMRRKKSLLA</sequence>
<reference evidence="1" key="1">
    <citation type="journal article" date="2014" name="Front. Microbiol.">
        <title>High frequency of phylogenetically diverse reductive dehalogenase-homologous genes in deep subseafloor sedimentary metagenomes.</title>
        <authorList>
            <person name="Kawai M."/>
            <person name="Futagami T."/>
            <person name="Toyoda A."/>
            <person name="Takaki Y."/>
            <person name="Nishi S."/>
            <person name="Hori S."/>
            <person name="Arai W."/>
            <person name="Tsubouchi T."/>
            <person name="Morono Y."/>
            <person name="Uchiyama I."/>
            <person name="Ito T."/>
            <person name="Fujiyama A."/>
            <person name="Inagaki F."/>
            <person name="Takami H."/>
        </authorList>
    </citation>
    <scope>NUCLEOTIDE SEQUENCE</scope>
    <source>
        <strain evidence="1">Expedition CK06-06</strain>
    </source>
</reference>
<dbReference type="AlphaFoldDB" id="X0RFM0"/>
<gene>
    <name evidence="1" type="ORF">S01H1_09789</name>
</gene>
<protein>
    <submittedName>
        <fullName evidence="1">Uncharacterized protein</fullName>
    </submittedName>
</protein>